<dbReference type="EMBL" id="MPJD01000006">
    <property type="protein sequence ID" value="OKA27995.1"/>
    <property type="molecule type" value="Genomic_DNA"/>
</dbReference>
<sequence>MMVDEYIAVLASQGAGEDLEYDPVFIALVNEVASKEDAQYGDYVYIPEPVDWTSVETKCKSLFERTLDFRVAVSLTRAWLERDGLLGLTKGLSVLVFLVRERWEDTYPRLSREDQFDSLERINILAELAVSSTVIARLRQEVLVSLPSGESLSCADLDLIASGRESDGREECLKRLESQIEPQCSIDLMRALSALNRVKGLLDNFNQCLDEHTGLCEVSPLHPLSRLIQQWIQVVDSRLRRTVPAVSSAPGPDMAQPVAGVSLPVGGCRSREEVIRALDAIAAYYTCHEPSSPIPMLVQRVRRLAGMDFLEIMAELAPSSVSDMRALAGIQED</sequence>
<dbReference type="InterPro" id="IPR010657">
    <property type="entry name" value="ImpA_N"/>
</dbReference>
<accession>A0A853ZXW5</accession>
<evidence type="ECO:0000259" key="1">
    <source>
        <dbReference type="Pfam" id="PF06812"/>
    </source>
</evidence>
<dbReference type="RefSeq" id="WP_073509018.1">
    <property type="nucleotide sequence ID" value="NZ_MPJD01000006.1"/>
</dbReference>
<gene>
    <name evidence="2" type="ORF">BOH74_04085</name>
</gene>
<evidence type="ECO:0000313" key="3">
    <source>
        <dbReference type="Proteomes" id="UP000185990"/>
    </source>
</evidence>
<name>A0A853ZXW5_9PSED</name>
<feature type="domain" description="ImpA N-terminal" evidence="1">
    <location>
        <begin position="12"/>
        <end position="129"/>
    </location>
</feature>
<dbReference type="InterPro" id="IPR017740">
    <property type="entry name" value="TssA-like"/>
</dbReference>
<dbReference type="Pfam" id="PF06812">
    <property type="entry name" value="ImpA_N"/>
    <property type="match status" value="1"/>
</dbReference>
<dbReference type="AlphaFoldDB" id="A0A853ZXW5"/>
<dbReference type="PANTHER" id="PTHR37951:SF1">
    <property type="entry name" value="TYPE VI SECRETION SYSTEM COMPONENT TSSA1"/>
    <property type="match status" value="1"/>
</dbReference>
<dbReference type="PANTHER" id="PTHR37951">
    <property type="entry name" value="CYTOPLASMIC PROTEIN-RELATED"/>
    <property type="match status" value="1"/>
</dbReference>
<proteinExistence type="predicted"/>
<evidence type="ECO:0000313" key="2">
    <source>
        <dbReference type="EMBL" id="OKA27995.1"/>
    </source>
</evidence>
<organism evidence="2 3">
    <name type="scientific">Pseudomonas versuta</name>
    <dbReference type="NCBI Taxonomy" id="1788301"/>
    <lineage>
        <taxon>Bacteria</taxon>
        <taxon>Pseudomonadati</taxon>
        <taxon>Pseudomonadota</taxon>
        <taxon>Gammaproteobacteria</taxon>
        <taxon>Pseudomonadales</taxon>
        <taxon>Pseudomonadaceae</taxon>
        <taxon>Pseudomonas</taxon>
    </lineage>
</organism>
<reference evidence="2 3" key="1">
    <citation type="submission" date="2016-11" db="EMBL/GenBank/DDBJ databases">
        <title>Draft genome of Pseudomonas versuta A4R1.12.</title>
        <authorList>
            <person name="See-Too W.-S."/>
        </authorList>
    </citation>
    <scope>NUCLEOTIDE SEQUENCE [LARGE SCALE GENOMIC DNA]</scope>
    <source>
        <strain evidence="2 3">A4R1.12</strain>
    </source>
</reference>
<comment type="caution">
    <text evidence="2">The sequence shown here is derived from an EMBL/GenBank/DDBJ whole genome shotgun (WGS) entry which is preliminary data.</text>
</comment>
<dbReference type="Proteomes" id="UP000185990">
    <property type="component" value="Unassembled WGS sequence"/>
</dbReference>
<protein>
    <submittedName>
        <fullName evidence="2">Type VI secretion system protein ImpA</fullName>
    </submittedName>
</protein>